<keyword evidence="5" id="KW-0862">Zinc</keyword>
<feature type="domain" description="C2H2-type" evidence="9">
    <location>
        <begin position="529"/>
        <end position="556"/>
    </location>
</feature>
<feature type="region of interest" description="Disordered" evidence="8">
    <location>
        <begin position="1"/>
        <end position="28"/>
    </location>
</feature>
<feature type="region of interest" description="Disordered" evidence="8">
    <location>
        <begin position="115"/>
        <end position="136"/>
    </location>
</feature>
<accession>A0A6J0UQS6</accession>
<feature type="domain" description="C2H2-type" evidence="9">
    <location>
        <begin position="389"/>
        <end position="416"/>
    </location>
</feature>
<proteinExistence type="predicted"/>
<feature type="compositionally biased region" description="Basic and acidic residues" evidence="8">
    <location>
        <begin position="1"/>
        <end position="10"/>
    </location>
</feature>
<dbReference type="InterPro" id="IPR050758">
    <property type="entry name" value="Znf_C2H2-type"/>
</dbReference>
<reference evidence="12 13" key="1">
    <citation type="submission" date="2025-05" db="UniProtKB">
        <authorList>
            <consortium name="RefSeq"/>
        </authorList>
    </citation>
    <scope>IDENTIFICATION</scope>
</reference>
<keyword evidence="11" id="KW-1185">Reference proteome</keyword>
<dbReference type="Gene3D" id="1.10.4020.10">
    <property type="entry name" value="DNA breaking-rejoining enzymes"/>
    <property type="match status" value="1"/>
</dbReference>
<keyword evidence="3" id="KW-0677">Repeat</keyword>
<evidence type="ECO:0000256" key="5">
    <source>
        <dbReference type="ARBA" id="ARBA00022833"/>
    </source>
</evidence>
<dbReference type="AlphaFoldDB" id="A0A6J0UQS6"/>
<evidence type="ECO:0000259" key="9">
    <source>
        <dbReference type="PROSITE" id="PS50157"/>
    </source>
</evidence>
<dbReference type="CDD" id="cd07936">
    <property type="entry name" value="SCAN"/>
    <property type="match status" value="1"/>
</dbReference>
<dbReference type="PANTHER" id="PTHR23234">
    <property type="entry name" value="ZNF44 PROTEIN"/>
    <property type="match status" value="1"/>
</dbReference>
<dbReference type="GO" id="GO:0008270">
    <property type="term" value="F:zinc ion binding"/>
    <property type="evidence" value="ECO:0007669"/>
    <property type="project" value="UniProtKB-KW"/>
</dbReference>
<dbReference type="SMART" id="SM00431">
    <property type="entry name" value="SCAN"/>
    <property type="match status" value="1"/>
</dbReference>
<feature type="domain" description="C2H2-type" evidence="9">
    <location>
        <begin position="473"/>
        <end position="500"/>
    </location>
</feature>
<dbReference type="Pfam" id="PF02023">
    <property type="entry name" value="SCAN"/>
    <property type="match status" value="1"/>
</dbReference>
<dbReference type="InterPro" id="IPR036236">
    <property type="entry name" value="Znf_C2H2_sf"/>
</dbReference>
<evidence type="ECO:0000313" key="15">
    <source>
        <dbReference type="RefSeq" id="XP_072860580.1"/>
    </source>
</evidence>
<dbReference type="PANTHER" id="PTHR23234:SF8">
    <property type="entry name" value="C2H2-TYPE DOMAIN-CONTAINING PROTEIN"/>
    <property type="match status" value="1"/>
</dbReference>
<dbReference type="InterPro" id="IPR038269">
    <property type="entry name" value="SCAN_sf"/>
</dbReference>
<gene>
    <name evidence="12 13 14 15" type="primary">LOC110086463</name>
</gene>
<dbReference type="Pfam" id="PF00096">
    <property type="entry name" value="zf-C2H2"/>
    <property type="match status" value="9"/>
</dbReference>
<organism evidence="11 12">
    <name type="scientific">Pogona vitticeps</name>
    <name type="common">central bearded dragon</name>
    <dbReference type="NCBI Taxonomy" id="103695"/>
    <lineage>
        <taxon>Eukaryota</taxon>
        <taxon>Metazoa</taxon>
        <taxon>Chordata</taxon>
        <taxon>Craniata</taxon>
        <taxon>Vertebrata</taxon>
        <taxon>Euteleostomi</taxon>
        <taxon>Lepidosauria</taxon>
        <taxon>Squamata</taxon>
        <taxon>Bifurcata</taxon>
        <taxon>Unidentata</taxon>
        <taxon>Episquamata</taxon>
        <taxon>Toxicofera</taxon>
        <taxon>Iguania</taxon>
        <taxon>Acrodonta</taxon>
        <taxon>Agamidae</taxon>
        <taxon>Amphibolurinae</taxon>
        <taxon>Pogona</taxon>
    </lineage>
</organism>
<dbReference type="InterPro" id="IPR013087">
    <property type="entry name" value="Znf_C2H2_type"/>
</dbReference>
<evidence type="ECO:0000313" key="14">
    <source>
        <dbReference type="RefSeq" id="XP_072860579.1"/>
    </source>
</evidence>
<dbReference type="KEGG" id="pvt:110086463"/>
<evidence type="ECO:0000256" key="1">
    <source>
        <dbReference type="ARBA" id="ARBA00004123"/>
    </source>
</evidence>
<dbReference type="InterPro" id="IPR003309">
    <property type="entry name" value="SCAN_dom"/>
</dbReference>
<dbReference type="GO" id="GO:0003677">
    <property type="term" value="F:DNA binding"/>
    <property type="evidence" value="ECO:0007669"/>
    <property type="project" value="UniProtKB-KW"/>
</dbReference>
<keyword evidence="4 7" id="KW-0863">Zinc-finger</keyword>
<dbReference type="Gene3D" id="3.30.160.60">
    <property type="entry name" value="Classic Zinc Finger"/>
    <property type="match status" value="9"/>
</dbReference>
<evidence type="ECO:0000256" key="2">
    <source>
        <dbReference type="ARBA" id="ARBA00022723"/>
    </source>
</evidence>
<evidence type="ECO:0000313" key="12">
    <source>
        <dbReference type="RefSeq" id="XP_020663052.2"/>
    </source>
</evidence>
<name>A0A6J0UQS6_9SAUR</name>
<feature type="domain" description="C2H2-type" evidence="9">
    <location>
        <begin position="333"/>
        <end position="360"/>
    </location>
</feature>
<dbReference type="GO" id="GO:0005634">
    <property type="term" value="C:nucleus"/>
    <property type="evidence" value="ECO:0007669"/>
    <property type="project" value="UniProtKB-SubCell"/>
</dbReference>
<keyword evidence="2" id="KW-0479">Metal-binding</keyword>
<dbReference type="PROSITE" id="PS50804">
    <property type="entry name" value="SCAN_BOX"/>
    <property type="match status" value="1"/>
</dbReference>
<feature type="region of interest" description="Disordered" evidence="8">
    <location>
        <begin position="242"/>
        <end position="267"/>
    </location>
</feature>
<feature type="compositionally biased region" description="Basic and acidic residues" evidence="8">
    <location>
        <begin position="570"/>
        <end position="591"/>
    </location>
</feature>
<feature type="region of interest" description="Disordered" evidence="8">
    <location>
        <begin position="549"/>
        <end position="591"/>
    </location>
</feature>
<evidence type="ECO:0000259" key="10">
    <source>
        <dbReference type="PROSITE" id="PS50804"/>
    </source>
</evidence>
<feature type="domain" description="C2H2-type" evidence="9">
    <location>
        <begin position="305"/>
        <end position="332"/>
    </location>
</feature>
<evidence type="ECO:0000313" key="11">
    <source>
        <dbReference type="Proteomes" id="UP001652642"/>
    </source>
</evidence>
<evidence type="ECO:0000256" key="8">
    <source>
        <dbReference type="SAM" id="MobiDB-lite"/>
    </source>
</evidence>
<dbReference type="SUPFAM" id="SSF47353">
    <property type="entry name" value="Retrovirus capsid dimerization domain-like"/>
    <property type="match status" value="1"/>
</dbReference>
<dbReference type="GeneID" id="110086463"/>
<sequence length="591" mass="66672">MAEQSHKGLESGEGSGGSGRDSFSAQSGAAQDLSRWALSRQEGVPQRLEAQWQEYLKTVQYPTAGWGASQLPDLTSWDELAAFDRVFGACQWTREGMSRLMPTLSAEAQQALSSLNTRDKGDHGKAKTAAVRGNPSSAEMQRQRFRQFRYQEAEGPREVCSQLRELCHRWLEPESRTKEQILELLILEQFLVVLPQEIQNQVRERGPETCAQAVALAEGFLLRLQESVESELQMISVNLSEDQRAASGAKQRPLTKEGRQQDNGKTNVLGTKVANRVSGSFQHPKAKEEGTHTATGVTPRKEKSHICIDCGKCFARPSDLAKHENIHTGAKPFRCMACGTRFSQLSHLTRHQRIHTGEKPHTCTECGAAFAQRASLVSHQRVHSGEQPYRCSHCQQCFSHQSALKVHERIHTGQKPYICLECGKRFVSSSTLKIHKRIHTGEKPFSCGECGKRFIQRSNLISHQRTHSGEKPFCCGVCGRRFSYPSDLTRHQKIHTGEKPFPCDECERRFTRFSDLLIHRRIHTGERPYRCLECGRRFRQKSALVTHQRIHTKEKAVEKGKPVTSTELQPKSELKASETEEKGDTLGKEKK</sequence>
<dbReference type="OrthoDB" id="6077919at2759"/>
<dbReference type="RefSeq" id="XP_072860580.1">
    <property type="nucleotide sequence ID" value="XM_073004479.1"/>
</dbReference>
<evidence type="ECO:0008006" key="16">
    <source>
        <dbReference type="Google" id="ProtNLM"/>
    </source>
</evidence>
<comment type="subcellular location">
    <subcellularLocation>
        <location evidence="1">Nucleus</location>
    </subcellularLocation>
</comment>
<protein>
    <recommendedName>
        <fullName evidence="16">Zinc finger protein 397-like</fullName>
    </recommendedName>
</protein>
<feature type="compositionally biased region" description="Basic and acidic residues" evidence="8">
    <location>
        <begin position="551"/>
        <end position="561"/>
    </location>
</feature>
<evidence type="ECO:0000256" key="3">
    <source>
        <dbReference type="ARBA" id="ARBA00022737"/>
    </source>
</evidence>
<dbReference type="PROSITE" id="PS00028">
    <property type="entry name" value="ZINC_FINGER_C2H2_1"/>
    <property type="match status" value="9"/>
</dbReference>
<feature type="domain" description="C2H2-type" evidence="9">
    <location>
        <begin position="445"/>
        <end position="472"/>
    </location>
</feature>
<feature type="domain" description="C2H2-type" evidence="9">
    <location>
        <begin position="361"/>
        <end position="388"/>
    </location>
</feature>
<dbReference type="SMART" id="SM00355">
    <property type="entry name" value="ZnF_C2H2"/>
    <property type="match status" value="9"/>
</dbReference>
<feature type="domain" description="C2H2-type" evidence="9">
    <location>
        <begin position="417"/>
        <end position="444"/>
    </location>
</feature>
<evidence type="ECO:0000256" key="6">
    <source>
        <dbReference type="ARBA" id="ARBA00023242"/>
    </source>
</evidence>
<dbReference type="RefSeq" id="XP_020663054.2">
    <property type="nucleotide sequence ID" value="XM_020807395.2"/>
</dbReference>
<keyword evidence="6" id="KW-0539">Nucleus</keyword>
<feature type="domain" description="SCAN box" evidence="10">
    <location>
        <begin position="142"/>
        <end position="220"/>
    </location>
</feature>
<dbReference type="PROSITE" id="PS50157">
    <property type="entry name" value="ZINC_FINGER_C2H2_2"/>
    <property type="match status" value="9"/>
</dbReference>
<dbReference type="Proteomes" id="UP001652642">
    <property type="component" value="Chromosome 6"/>
</dbReference>
<dbReference type="RefSeq" id="XP_072860579.1">
    <property type="nucleotide sequence ID" value="XM_073004478.1"/>
</dbReference>
<dbReference type="SUPFAM" id="SSF57667">
    <property type="entry name" value="beta-beta-alpha zinc fingers"/>
    <property type="match status" value="5"/>
</dbReference>
<dbReference type="RefSeq" id="XP_020663052.2">
    <property type="nucleotide sequence ID" value="XM_020807393.2"/>
</dbReference>
<evidence type="ECO:0000313" key="13">
    <source>
        <dbReference type="RefSeq" id="XP_020663054.2"/>
    </source>
</evidence>
<evidence type="ECO:0000256" key="7">
    <source>
        <dbReference type="PROSITE-ProRule" id="PRU00042"/>
    </source>
</evidence>
<feature type="domain" description="C2H2-type" evidence="9">
    <location>
        <begin position="501"/>
        <end position="528"/>
    </location>
</feature>
<evidence type="ECO:0000256" key="4">
    <source>
        <dbReference type="ARBA" id="ARBA00022771"/>
    </source>
</evidence>